<dbReference type="AlphaFoldDB" id="A0A2S2BRC8"/>
<evidence type="ECO:0000256" key="1">
    <source>
        <dbReference type="SAM" id="Phobius"/>
    </source>
</evidence>
<sequence length="141" mass="15586">MSEISNPDPSTPGGLRIGTLEREQAATALAAHFAAGRLDTDEFDSRVRQAYLAKTAADLAPLFADLPGEQRFGTEVEYEPEPSRRDPGREAAALRTLLFVIAVLAAVLWVFVVRVPPLVFLPIIWLVLARHHLGRRSCRAW</sequence>
<evidence type="ECO:0000313" key="4">
    <source>
        <dbReference type="Proteomes" id="UP000245711"/>
    </source>
</evidence>
<name>A0A2S2BRC8_9NOCA</name>
<evidence type="ECO:0000313" key="3">
    <source>
        <dbReference type="EMBL" id="AWK71152.1"/>
    </source>
</evidence>
<feature type="transmembrane region" description="Helical" evidence="1">
    <location>
        <begin position="117"/>
        <end position="133"/>
    </location>
</feature>
<keyword evidence="1" id="KW-1133">Transmembrane helix</keyword>
<dbReference type="KEGG" id="roz:CBI38_05750"/>
<dbReference type="RefSeq" id="WP_109327125.1">
    <property type="nucleotide sequence ID" value="NZ_CP021354.1"/>
</dbReference>
<protein>
    <recommendedName>
        <fullName evidence="2">DUF1707 domain-containing protein</fullName>
    </recommendedName>
</protein>
<evidence type="ECO:0000259" key="2">
    <source>
        <dbReference type="Pfam" id="PF08044"/>
    </source>
</evidence>
<keyword evidence="4" id="KW-1185">Reference proteome</keyword>
<dbReference type="InterPro" id="IPR012551">
    <property type="entry name" value="DUF1707_SHOCT-like"/>
</dbReference>
<keyword evidence="1" id="KW-0472">Membrane</keyword>
<reference evidence="3 4" key="1">
    <citation type="submission" date="2017-05" db="EMBL/GenBank/DDBJ databases">
        <title>Isolation of Rhodococcus sp. S2-17 biodegrading of BP-3.</title>
        <authorList>
            <person name="Lee Y."/>
            <person name="Kim K.H."/>
            <person name="Chun B.H."/>
            <person name="Jung H.S."/>
            <person name="Jeon C.O."/>
        </authorList>
    </citation>
    <scope>NUCLEOTIDE SEQUENCE [LARGE SCALE GENOMIC DNA]</scope>
    <source>
        <strain evidence="3 4">S2-17</strain>
    </source>
</reference>
<dbReference type="Pfam" id="PF08044">
    <property type="entry name" value="DUF1707"/>
    <property type="match status" value="1"/>
</dbReference>
<accession>A0A2S2BRC8</accession>
<organism evidence="3 4">
    <name type="scientific">Rhodococcus oxybenzonivorans</name>
    <dbReference type="NCBI Taxonomy" id="1990687"/>
    <lineage>
        <taxon>Bacteria</taxon>
        <taxon>Bacillati</taxon>
        <taxon>Actinomycetota</taxon>
        <taxon>Actinomycetes</taxon>
        <taxon>Mycobacteriales</taxon>
        <taxon>Nocardiaceae</taxon>
        <taxon>Rhodococcus</taxon>
    </lineage>
</organism>
<gene>
    <name evidence="3" type="ORF">CBI38_05750</name>
</gene>
<feature type="transmembrane region" description="Helical" evidence="1">
    <location>
        <begin position="92"/>
        <end position="111"/>
    </location>
</feature>
<keyword evidence="1" id="KW-0812">Transmembrane</keyword>
<dbReference type="Proteomes" id="UP000245711">
    <property type="component" value="Chromosome"/>
</dbReference>
<feature type="domain" description="DUF1707" evidence="2">
    <location>
        <begin position="15"/>
        <end position="67"/>
    </location>
</feature>
<proteinExistence type="predicted"/>
<dbReference type="EMBL" id="CP021354">
    <property type="protein sequence ID" value="AWK71152.1"/>
    <property type="molecule type" value="Genomic_DNA"/>
</dbReference>